<accession>A0ABR3B771</accession>
<organism evidence="2 3">
    <name type="scientific">Phycomyces blakesleeanus</name>
    <dbReference type="NCBI Taxonomy" id="4837"/>
    <lineage>
        <taxon>Eukaryota</taxon>
        <taxon>Fungi</taxon>
        <taxon>Fungi incertae sedis</taxon>
        <taxon>Mucoromycota</taxon>
        <taxon>Mucoromycotina</taxon>
        <taxon>Mucoromycetes</taxon>
        <taxon>Mucorales</taxon>
        <taxon>Phycomycetaceae</taxon>
        <taxon>Phycomyces</taxon>
    </lineage>
</organism>
<evidence type="ECO:0000313" key="2">
    <source>
        <dbReference type="EMBL" id="KAL0091923.1"/>
    </source>
</evidence>
<evidence type="ECO:0000313" key="3">
    <source>
        <dbReference type="Proteomes" id="UP001448207"/>
    </source>
</evidence>
<gene>
    <name evidence="2" type="ORF">J3Q64DRAFT_1819553</name>
</gene>
<reference evidence="2 3" key="1">
    <citation type="submission" date="2024-04" db="EMBL/GenBank/DDBJ databases">
        <title>Symmetric and asymmetric DNA N6-adenine methylation regulates different biological responses in Mucorales.</title>
        <authorList>
            <consortium name="Lawrence Berkeley National Laboratory"/>
            <person name="Lax C."/>
            <person name="Mondo S.J."/>
            <person name="Osorio-Concepcion M."/>
            <person name="Muszewska A."/>
            <person name="Corrochano-Luque M."/>
            <person name="Gutierrez G."/>
            <person name="Riley R."/>
            <person name="Lipzen A."/>
            <person name="Guo J."/>
            <person name="Hundley H."/>
            <person name="Amirebrahimi M."/>
            <person name="Ng V."/>
            <person name="Lorenzo-Gutierrez D."/>
            <person name="Binder U."/>
            <person name="Yang J."/>
            <person name="Song Y."/>
            <person name="Canovas D."/>
            <person name="Navarro E."/>
            <person name="Freitag M."/>
            <person name="Gabaldon T."/>
            <person name="Grigoriev I.V."/>
            <person name="Corrochano L.M."/>
            <person name="Nicolas F.E."/>
            <person name="Garre V."/>
        </authorList>
    </citation>
    <scope>NUCLEOTIDE SEQUENCE [LARGE SCALE GENOMIC DNA]</scope>
    <source>
        <strain evidence="2 3">L51</strain>
    </source>
</reference>
<dbReference type="EMBL" id="JBCLYO010000003">
    <property type="protein sequence ID" value="KAL0091923.1"/>
    <property type="molecule type" value="Genomic_DNA"/>
</dbReference>
<keyword evidence="3" id="KW-1185">Reference proteome</keyword>
<proteinExistence type="predicted"/>
<name>A0ABR3B771_PHYBL</name>
<keyword evidence="1" id="KW-0472">Membrane</keyword>
<dbReference type="Proteomes" id="UP001448207">
    <property type="component" value="Unassembled WGS sequence"/>
</dbReference>
<protein>
    <submittedName>
        <fullName evidence="2">Uncharacterized protein</fullName>
    </submittedName>
</protein>
<keyword evidence="1" id="KW-0812">Transmembrane</keyword>
<evidence type="ECO:0000256" key="1">
    <source>
        <dbReference type="SAM" id="Phobius"/>
    </source>
</evidence>
<sequence length="204" mass="24229">MRFCIQVRYNLTWKADFYNGYPESLILERPHFDSNKPQYVSTLLRSSPETAWHESIALEERANRFAYLSLSMKGLWSLSGYIDRIEKHEHYRQPQMQSPPDLFRSRVAIATFTTSIVKAIVDSIKIYTFYEFYFKKLIKTMCFIIILVFVILEAFLIKLMVKAWWKQCLFSLIILKRRVLIGKKAVEKTDRQKSKTSEFPFVNV</sequence>
<comment type="caution">
    <text evidence="2">The sequence shown here is derived from an EMBL/GenBank/DDBJ whole genome shotgun (WGS) entry which is preliminary data.</text>
</comment>
<keyword evidence="1" id="KW-1133">Transmembrane helix</keyword>
<feature type="transmembrane region" description="Helical" evidence="1">
    <location>
        <begin position="142"/>
        <end position="165"/>
    </location>
</feature>